<dbReference type="PATRIC" id="fig|573737.6.peg.5819"/>
<dbReference type="EMBL" id="CP011518">
    <property type="protein sequence ID" value="AKK24842.1"/>
    <property type="molecule type" value="Genomic_DNA"/>
</dbReference>
<evidence type="ECO:0000313" key="2">
    <source>
        <dbReference type="Proteomes" id="UP000035050"/>
    </source>
</evidence>
<organism evidence="1 2">
    <name type="scientific">Pandoraea oxalativorans</name>
    <dbReference type="NCBI Taxonomy" id="573737"/>
    <lineage>
        <taxon>Bacteria</taxon>
        <taxon>Pseudomonadati</taxon>
        <taxon>Pseudomonadota</taxon>
        <taxon>Betaproteobacteria</taxon>
        <taxon>Burkholderiales</taxon>
        <taxon>Burkholderiaceae</taxon>
        <taxon>Pandoraea</taxon>
    </lineage>
</organism>
<keyword evidence="1" id="KW-0614">Plasmid</keyword>
<gene>
    <name evidence="1" type="ORF">MB84_29145</name>
</gene>
<sequence>MPPSTRIRSWNRTHTSIIEQVLVPQTEIADRTEREVAADMAARYWAAPGDERAPIALSVNSVALDRLIDPRVAVGERGGALLQTLIAQMGDAFENARVRTDLALVQARDIAGFLACPTFLSAHELLVAPDATRRKHRQAIDVHTDGNTVCIHMTTTYTDNEAQPAPKPRTSSTWR</sequence>
<keyword evidence="2" id="KW-1185">Reference proteome</keyword>
<geneLocation type="plasmid" evidence="1 2">
    <name>pPO70-1</name>
</geneLocation>
<name>A0A0G3ICB9_9BURK</name>
<accession>A0A0G3ICB9</accession>
<dbReference type="KEGG" id="pox:MB84_29145"/>
<dbReference type="Proteomes" id="UP000035050">
    <property type="component" value="Plasmid pPO70-1"/>
</dbReference>
<reference evidence="1" key="1">
    <citation type="submission" date="2016-06" db="EMBL/GenBank/DDBJ databases">
        <title>Pandoraea oxalativorans DSM 23570 Genome Sequencing.</title>
        <authorList>
            <person name="Ee R."/>
            <person name="Lim Y.-L."/>
            <person name="Yong D."/>
            <person name="Yin W.-F."/>
            <person name="Chan K.-G."/>
        </authorList>
    </citation>
    <scope>NUCLEOTIDE SEQUENCE</scope>
    <source>
        <strain evidence="1">DSM 23570</strain>
        <plasmid evidence="1">pPO70-1</plasmid>
    </source>
</reference>
<evidence type="ECO:0000313" key="1">
    <source>
        <dbReference type="EMBL" id="AKK24842.1"/>
    </source>
</evidence>
<dbReference type="AlphaFoldDB" id="A0A0G3ICB9"/>
<protein>
    <submittedName>
        <fullName evidence="1">Uncharacterized protein</fullName>
    </submittedName>
</protein>
<proteinExistence type="predicted"/>
<dbReference type="RefSeq" id="WP_052654469.1">
    <property type="nucleotide sequence ID" value="NZ_CP011518.2"/>
</dbReference>